<dbReference type="InterPro" id="IPR001841">
    <property type="entry name" value="Znf_RING"/>
</dbReference>
<evidence type="ECO:0000256" key="6">
    <source>
        <dbReference type="ARBA" id="ARBA00022692"/>
    </source>
</evidence>
<dbReference type="PROSITE" id="PS50089">
    <property type="entry name" value="ZF_RING_2"/>
    <property type="match status" value="1"/>
</dbReference>
<dbReference type="InterPro" id="IPR013083">
    <property type="entry name" value="Znf_RING/FYVE/PHD"/>
</dbReference>
<accession>A0A9D5ACI3</accession>
<dbReference type="OrthoDB" id="8062037at2759"/>
<comment type="similarity">
    <text evidence="14">Belongs to the RING-type zinc finger family. ATL subfamily.</text>
</comment>
<dbReference type="PANTHER" id="PTHR46539:SF18">
    <property type="entry name" value="RING-H2 FINGER PROTEIN ATL4J"/>
    <property type="match status" value="1"/>
</dbReference>
<evidence type="ECO:0000256" key="15">
    <source>
        <dbReference type="PROSITE-ProRule" id="PRU00175"/>
    </source>
</evidence>
<keyword evidence="8" id="KW-0732">Signal</keyword>
<keyword evidence="19" id="KW-1185">Reference proteome</keyword>
<dbReference type="Gramene" id="Psat05G0073900-T1">
    <property type="protein sequence ID" value="KAI5403284.1"/>
    <property type="gene ID" value="KIW84_050739"/>
</dbReference>
<evidence type="ECO:0000256" key="7">
    <source>
        <dbReference type="ARBA" id="ARBA00022723"/>
    </source>
</evidence>
<dbReference type="GO" id="GO:0061630">
    <property type="term" value="F:ubiquitin protein ligase activity"/>
    <property type="evidence" value="ECO:0007669"/>
    <property type="project" value="UniProtKB-EC"/>
</dbReference>
<reference evidence="18 19" key="1">
    <citation type="journal article" date="2022" name="Nat. Genet.">
        <title>Improved pea reference genome and pan-genome highlight genomic features and evolutionary characteristics.</title>
        <authorList>
            <person name="Yang T."/>
            <person name="Liu R."/>
            <person name="Luo Y."/>
            <person name="Hu S."/>
            <person name="Wang D."/>
            <person name="Wang C."/>
            <person name="Pandey M.K."/>
            <person name="Ge S."/>
            <person name="Xu Q."/>
            <person name="Li N."/>
            <person name="Li G."/>
            <person name="Huang Y."/>
            <person name="Saxena R.K."/>
            <person name="Ji Y."/>
            <person name="Li M."/>
            <person name="Yan X."/>
            <person name="He Y."/>
            <person name="Liu Y."/>
            <person name="Wang X."/>
            <person name="Xiang C."/>
            <person name="Varshney R.K."/>
            <person name="Ding H."/>
            <person name="Gao S."/>
            <person name="Zong X."/>
        </authorList>
    </citation>
    <scope>NUCLEOTIDE SEQUENCE [LARGE SCALE GENOMIC DNA]</scope>
    <source>
        <strain evidence="18 19">cv. Zhongwan 6</strain>
    </source>
</reference>
<sequence length="390" mass="45540">MKLYIHTPQEIPSEICLILYTRLHNNMFTSNTNHFLILIMFLSLLLNIQSQENRQNQNMPDLPQGVTPSKGVVIIVLSIMFLITFMLLVYVKFCRVTPLHLINQNPLNQGTTRSRSIVFGVEKKVIETLPFFKFSSLKGSKQGLECTVCLSKFEDEETLRLLPKCKHAFHMSCIDKWLESHSTCPLCRYMVEENDIRNFTFSFSSRFLRVPSNLSEDPNLEIFIQREPSQRKSKREELELVLDHEDSGSSNITKWNQQQQQQQLQQQPLHMINHRILISDVVTRSRWSDLNSSDLLSLKSEMLHDVSSARFSPDEDENSFTALNPGEKRCMSEIANVPRFVEINNRRRNGNDERLRRIWLPIARRTVQWFARQETNSVQLLQHKHLASNV</sequence>
<dbReference type="GO" id="GO:0008270">
    <property type="term" value="F:zinc ion binding"/>
    <property type="evidence" value="ECO:0007669"/>
    <property type="project" value="UniProtKB-KW"/>
</dbReference>
<organism evidence="18 19">
    <name type="scientific">Pisum sativum</name>
    <name type="common">Garden pea</name>
    <name type="synonym">Lathyrus oleraceus</name>
    <dbReference type="NCBI Taxonomy" id="3888"/>
    <lineage>
        <taxon>Eukaryota</taxon>
        <taxon>Viridiplantae</taxon>
        <taxon>Streptophyta</taxon>
        <taxon>Embryophyta</taxon>
        <taxon>Tracheophyta</taxon>
        <taxon>Spermatophyta</taxon>
        <taxon>Magnoliopsida</taxon>
        <taxon>eudicotyledons</taxon>
        <taxon>Gunneridae</taxon>
        <taxon>Pentapetalae</taxon>
        <taxon>rosids</taxon>
        <taxon>fabids</taxon>
        <taxon>Fabales</taxon>
        <taxon>Fabaceae</taxon>
        <taxon>Papilionoideae</taxon>
        <taxon>50 kb inversion clade</taxon>
        <taxon>NPAAA clade</taxon>
        <taxon>Hologalegina</taxon>
        <taxon>IRL clade</taxon>
        <taxon>Fabeae</taxon>
        <taxon>Lathyrus</taxon>
    </lineage>
</organism>
<comment type="pathway">
    <text evidence="3">Protein modification; protein ubiquitination.</text>
</comment>
<dbReference type="AlphaFoldDB" id="A0A9D5ACI3"/>
<feature type="transmembrane region" description="Helical" evidence="16">
    <location>
        <begin position="71"/>
        <end position="91"/>
    </location>
</feature>
<evidence type="ECO:0000256" key="2">
    <source>
        <dbReference type="ARBA" id="ARBA00004167"/>
    </source>
</evidence>
<comment type="subcellular location">
    <subcellularLocation>
        <location evidence="2">Membrane</location>
        <topology evidence="2">Single-pass membrane protein</topology>
    </subcellularLocation>
</comment>
<keyword evidence="6 16" id="KW-0812">Transmembrane</keyword>
<feature type="transmembrane region" description="Helical" evidence="16">
    <location>
        <begin position="32"/>
        <end position="50"/>
    </location>
</feature>
<evidence type="ECO:0000256" key="9">
    <source>
        <dbReference type="ARBA" id="ARBA00022771"/>
    </source>
</evidence>
<proteinExistence type="inferred from homology"/>
<dbReference type="SUPFAM" id="SSF57850">
    <property type="entry name" value="RING/U-box"/>
    <property type="match status" value="1"/>
</dbReference>
<evidence type="ECO:0000313" key="18">
    <source>
        <dbReference type="EMBL" id="KAI5403284.1"/>
    </source>
</evidence>
<dbReference type="SMART" id="SM00184">
    <property type="entry name" value="RING"/>
    <property type="match status" value="1"/>
</dbReference>
<keyword evidence="11" id="KW-0862">Zinc</keyword>
<evidence type="ECO:0000256" key="16">
    <source>
        <dbReference type="SAM" id="Phobius"/>
    </source>
</evidence>
<dbReference type="Gene3D" id="3.30.40.10">
    <property type="entry name" value="Zinc/RING finger domain, C3HC4 (zinc finger)"/>
    <property type="match status" value="1"/>
</dbReference>
<keyword evidence="10" id="KW-0833">Ubl conjugation pathway</keyword>
<comment type="catalytic activity">
    <reaction evidence="1">
        <text>S-ubiquitinyl-[E2 ubiquitin-conjugating enzyme]-L-cysteine + [acceptor protein]-L-lysine = [E2 ubiquitin-conjugating enzyme]-L-cysteine + N(6)-ubiquitinyl-[acceptor protein]-L-lysine.</text>
        <dbReference type="EC" id="2.3.2.27"/>
    </reaction>
</comment>
<evidence type="ECO:0000256" key="13">
    <source>
        <dbReference type="ARBA" id="ARBA00023136"/>
    </source>
</evidence>
<dbReference type="PANTHER" id="PTHR46539">
    <property type="entry name" value="E3 UBIQUITIN-PROTEIN LIGASE ATL42"/>
    <property type="match status" value="1"/>
</dbReference>
<dbReference type="CDD" id="cd16461">
    <property type="entry name" value="RING-H2_EL5-like"/>
    <property type="match status" value="1"/>
</dbReference>
<dbReference type="EC" id="2.3.2.27" evidence="4"/>
<evidence type="ECO:0000259" key="17">
    <source>
        <dbReference type="PROSITE" id="PS50089"/>
    </source>
</evidence>
<dbReference type="Proteomes" id="UP001058974">
    <property type="component" value="Chromosome 5"/>
</dbReference>
<feature type="domain" description="RING-type" evidence="17">
    <location>
        <begin position="146"/>
        <end position="188"/>
    </location>
</feature>
<evidence type="ECO:0000256" key="4">
    <source>
        <dbReference type="ARBA" id="ARBA00012483"/>
    </source>
</evidence>
<comment type="caution">
    <text evidence="18">The sequence shown here is derived from an EMBL/GenBank/DDBJ whole genome shotgun (WGS) entry which is preliminary data.</text>
</comment>
<evidence type="ECO:0000256" key="14">
    <source>
        <dbReference type="ARBA" id="ARBA00024209"/>
    </source>
</evidence>
<keyword evidence="13 16" id="KW-0472">Membrane</keyword>
<keyword evidence="9 15" id="KW-0863">Zinc-finger</keyword>
<keyword evidence="12 16" id="KW-1133">Transmembrane helix</keyword>
<evidence type="ECO:0000256" key="3">
    <source>
        <dbReference type="ARBA" id="ARBA00004906"/>
    </source>
</evidence>
<dbReference type="FunFam" id="3.30.40.10:FF:000285">
    <property type="entry name" value="RING-H2 finger protein ATL43"/>
    <property type="match status" value="1"/>
</dbReference>
<keyword evidence="5" id="KW-0808">Transferase</keyword>
<evidence type="ECO:0000313" key="19">
    <source>
        <dbReference type="Proteomes" id="UP001058974"/>
    </source>
</evidence>
<name>A0A9D5ACI3_PEA</name>
<evidence type="ECO:0000256" key="10">
    <source>
        <dbReference type="ARBA" id="ARBA00022786"/>
    </source>
</evidence>
<dbReference type="EMBL" id="JAMSHJ010000005">
    <property type="protein sequence ID" value="KAI5403284.1"/>
    <property type="molecule type" value="Genomic_DNA"/>
</dbReference>
<evidence type="ECO:0000256" key="12">
    <source>
        <dbReference type="ARBA" id="ARBA00022989"/>
    </source>
</evidence>
<dbReference type="GO" id="GO:0016020">
    <property type="term" value="C:membrane"/>
    <property type="evidence" value="ECO:0007669"/>
    <property type="project" value="UniProtKB-SubCell"/>
</dbReference>
<evidence type="ECO:0000256" key="8">
    <source>
        <dbReference type="ARBA" id="ARBA00022729"/>
    </source>
</evidence>
<dbReference type="Pfam" id="PF13639">
    <property type="entry name" value="zf-RING_2"/>
    <property type="match status" value="1"/>
</dbReference>
<evidence type="ECO:0000256" key="1">
    <source>
        <dbReference type="ARBA" id="ARBA00000900"/>
    </source>
</evidence>
<keyword evidence="7" id="KW-0479">Metal-binding</keyword>
<evidence type="ECO:0000256" key="11">
    <source>
        <dbReference type="ARBA" id="ARBA00022833"/>
    </source>
</evidence>
<gene>
    <name evidence="18" type="ORF">KIW84_050739</name>
</gene>
<evidence type="ECO:0000256" key="5">
    <source>
        <dbReference type="ARBA" id="ARBA00022679"/>
    </source>
</evidence>
<protein>
    <recommendedName>
        <fullName evidence="4">RING-type E3 ubiquitin transferase</fullName>
        <ecNumber evidence="4">2.3.2.27</ecNumber>
    </recommendedName>
</protein>